<sequence>LIAKATAAVEHNNEVRRSAGLPTLESKIMPGIVLTGTAPTFYKIPVSADLLDHVSHGTYPPEATVVSMYVPELPRPLRRYTAGIKPLDNREAILRCYGAFKGIVGI</sequence>
<reference evidence="1 2" key="1">
    <citation type="journal article" date="2016" name="Mol. Biol. Evol.">
        <title>Comparative Genomics of Early-Diverging Mushroom-Forming Fungi Provides Insights into the Origins of Lignocellulose Decay Capabilities.</title>
        <authorList>
            <person name="Nagy L.G."/>
            <person name="Riley R."/>
            <person name="Tritt A."/>
            <person name="Adam C."/>
            <person name="Daum C."/>
            <person name="Floudas D."/>
            <person name="Sun H."/>
            <person name="Yadav J.S."/>
            <person name="Pangilinan J."/>
            <person name="Larsson K.H."/>
            <person name="Matsuura K."/>
            <person name="Barry K."/>
            <person name="Labutti K."/>
            <person name="Kuo R."/>
            <person name="Ohm R.A."/>
            <person name="Bhattacharya S.S."/>
            <person name="Shirouzu T."/>
            <person name="Yoshinaga Y."/>
            <person name="Martin F.M."/>
            <person name="Grigoriev I.V."/>
            <person name="Hibbett D.S."/>
        </authorList>
    </citation>
    <scope>NUCLEOTIDE SEQUENCE [LARGE SCALE GENOMIC DNA]</scope>
    <source>
        <strain evidence="1 2">L-15889</strain>
    </source>
</reference>
<dbReference type="EMBL" id="KV429110">
    <property type="protein sequence ID" value="KZT65175.1"/>
    <property type="molecule type" value="Genomic_DNA"/>
</dbReference>
<keyword evidence="2" id="KW-1185">Reference proteome</keyword>
<dbReference type="AlphaFoldDB" id="A0A165M336"/>
<evidence type="ECO:0000313" key="2">
    <source>
        <dbReference type="Proteomes" id="UP000076727"/>
    </source>
</evidence>
<proteinExistence type="predicted"/>
<gene>
    <name evidence="1" type="ORF">DAEQUDRAFT_677250</name>
</gene>
<feature type="non-terminal residue" evidence="1">
    <location>
        <position position="1"/>
    </location>
</feature>
<protein>
    <submittedName>
        <fullName evidence="1">Uncharacterized protein</fullName>
    </submittedName>
</protein>
<name>A0A165M336_9APHY</name>
<evidence type="ECO:0000313" key="1">
    <source>
        <dbReference type="EMBL" id="KZT65175.1"/>
    </source>
</evidence>
<dbReference type="Proteomes" id="UP000076727">
    <property type="component" value="Unassembled WGS sequence"/>
</dbReference>
<organism evidence="1 2">
    <name type="scientific">Daedalea quercina L-15889</name>
    <dbReference type="NCBI Taxonomy" id="1314783"/>
    <lineage>
        <taxon>Eukaryota</taxon>
        <taxon>Fungi</taxon>
        <taxon>Dikarya</taxon>
        <taxon>Basidiomycota</taxon>
        <taxon>Agaricomycotina</taxon>
        <taxon>Agaricomycetes</taxon>
        <taxon>Polyporales</taxon>
        <taxon>Fomitopsis</taxon>
    </lineage>
</organism>
<accession>A0A165M336</accession>
<dbReference type="OrthoDB" id="3253976at2759"/>